<evidence type="ECO:0000313" key="1">
    <source>
        <dbReference type="EMBL" id="PKH22119.1"/>
    </source>
</evidence>
<dbReference type="EMBL" id="NVXX01000013">
    <property type="protein sequence ID" value="PKH22119.1"/>
    <property type="molecule type" value="Genomic_DNA"/>
</dbReference>
<sequence length="408" mass="46158">MNRREARDYLFCDGDASNSMTAQINGACAEASKLPERRLLETDPEALVAYFVEKYGVEIPTLLRDEIVASQHERQVEIYDHWDKQIRLVPGEAYDFEVPFVGEADVFKLRPNSFDMSPPRALVRKQQLAFTISDRSLTPEAVKSELDSTLASVEKYLESHRRQWAGFPQQLANALRAEIDARRSKLLAQKENASKLSGMGIRLKEKEGDARSYISPTVKQKVIPQLPPMTPAVAPEPTLDLKQYETILGLVRGAGRSIEQSSSRTRKLDEESLRDLFLVPLNAHFGTATGEAFNYQGKTDVLIRHGEGNLFVAEFKIWGGDKRFLATIDQLLSYLSWRDTKTAIVMFNRNSSFTAVIQKMRVLIKSHPRYVSGPVNLDETSDRYVFSLPQDNERRVIISLLAFDLGTD</sequence>
<dbReference type="Proteomes" id="UP000233564">
    <property type="component" value="Unassembled WGS sequence"/>
</dbReference>
<reference evidence="1 2" key="1">
    <citation type="submission" date="2017-08" db="EMBL/GenBank/DDBJ databases">
        <authorList>
            <person name="de Groot N.N."/>
        </authorList>
    </citation>
    <scope>NUCLEOTIDE SEQUENCE [LARGE SCALE GENOMIC DNA]</scope>
    <source>
        <strain evidence="1 2">PfR 37</strain>
    </source>
</reference>
<gene>
    <name evidence="1" type="ORF">CIB54_09875</name>
</gene>
<accession>A0A2N1E8M2</accession>
<proteinExistence type="predicted"/>
<comment type="caution">
    <text evidence="1">The sequence shown here is derived from an EMBL/GenBank/DDBJ whole genome shotgun (WGS) entry which is preliminary data.</text>
</comment>
<dbReference type="AlphaFoldDB" id="A0A2N1E8M2"/>
<organism evidence="1 2">
    <name type="scientific">Pseudomonas fluorescens</name>
    <dbReference type="NCBI Taxonomy" id="294"/>
    <lineage>
        <taxon>Bacteria</taxon>
        <taxon>Pseudomonadati</taxon>
        <taxon>Pseudomonadota</taxon>
        <taxon>Gammaproteobacteria</taxon>
        <taxon>Pseudomonadales</taxon>
        <taxon>Pseudomonadaceae</taxon>
        <taxon>Pseudomonas</taxon>
    </lineage>
</organism>
<protein>
    <submittedName>
        <fullName evidence="1">Uncharacterized protein</fullName>
    </submittedName>
</protein>
<evidence type="ECO:0000313" key="2">
    <source>
        <dbReference type="Proteomes" id="UP000233564"/>
    </source>
</evidence>
<name>A0A2N1E8M2_PSEFL</name>